<evidence type="ECO:0000313" key="1">
    <source>
        <dbReference type="EMBL" id="SDD81319.1"/>
    </source>
</evidence>
<dbReference type="EMBL" id="FNAC01000067">
    <property type="protein sequence ID" value="SDD81319.1"/>
    <property type="molecule type" value="Genomic_DNA"/>
</dbReference>
<protein>
    <submittedName>
        <fullName evidence="1">Uncharacterized protein</fullName>
    </submittedName>
</protein>
<dbReference type="Proteomes" id="UP000199060">
    <property type="component" value="Unassembled WGS sequence"/>
</dbReference>
<gene>
    <name evidence="1" type="ORF">SAMN04488104_10671</name>
</gene>
<reference evidence="2" key="1">
    <citation type="submission" date="2016-10" db="EMBL/GenBank/DDBJ databases">
        <authorList>
            <person name="Varghese N."/>
            <person name="Submissions S."/>
        </authorList>
    </citation>
    <scope>NUCLEOTIDE SEQUENCE [LARGE SCALE GENOMIC DNA]</scope>
    <source>
        <strain evidence="2">DSM 23095</strain>
    </source>
</reference>
<name>A0A1G6XSZ2_9BACT</name>
<accession>A0A1G6XSZ2</accession>
<organism evidence="1 2">
    <name type="scientific">Algoriphagus faecimaris</name>
    <dbReference type="NCBI Taxonomy" id="686796"/>
    <lineage>
        <taxon>Bacteria</taxon>
        <taxon>Pseudomonadati</taxon>
        <taxon>Bacteroidota</taxon>
        <taxon>Cytophagia</taxon>
        <taxon>Cytophagales</taxon>
        <taxon>Cyclobacteriaceae</taxon>
        <taxon>Algoriphagus</taxon>
    </lineage>
</organism>
<dbReference type="AlphaFoldDB" id="A0A1G6XSZ2"/>
<keyword evidence="2" id="KW-1185">Reference proteome</keyword>
<proteinExistence type="predicted"/>
<evidence type="ECO:0000313" key="2">
    <source>
        <dbReference type="Proteomes" id="UP000199060"/>
    </source>
</evidence>
<sequence>MVILLVLNFNRLCSPCHREGQNLIGAVSSGLSAVGSLVPVLNLLFGIFNTYLPYSNQAHTKQRKGSVTSKLPNFLTTSLQFIN</sequence>